<proteinExistence type="predicted"/>
<dbReference type="Gene3D" id="3.40.50.300">
    <property type="entry name" value="P-loop containing nucleotide triphosphate hydrolases"/>
    <property type="match status" value="1"/>
</dbReference>
<dbReference type="Pfam" id="PF13191">
    <property type="entry name" value="AAA_16"/>
    <property type="match status" value="1"/>
</dbReference>
<comment type="caution">
    <text evidence="4">The sequence shown here is derived from an EMBL/GenBank/DDBJ whole genome shotgun (WGS) entry which is preliminary data.</text>
</comment>
<dbReference type="AlphaFoldDB" id="A0AAE0XTU2"/>
<sequence>MSADQLFELRDSITPYVCSTPLDFSEERSYLSRVIFPQLNQLCKSRGSFFNPTDLRWTPGDSNTEKGFLLTTVLTSIKRCSPFFICLLGETYGPFREQGSPSLLQSSSLPGARKSVGNSNPATFTSGARRGKPVERRESRGVSLGDIEGEVTGDPDGQGNWLDKNFLMAGKGGHPWVLQEGHQNSSITELEVTQGVLLCDSLHSTLYYRQSDHLDDKLARAVDQNAQDRLLQRFTSESEEARSKVHDLRQRMVNRGVPVRYFRTPKELGQIVLEDWVEIINTVLPPLRHSVKLLDTLEFKEWQAQQSFIRSRTQVFLTCPGIEDVLQTLTDFAFGCQRAVAKADLLDELLSSASNNTKIRSYSATSPYKKRSADLDHEKPILVLVGDRGVGKSSLAAKWLTDFKGENSSEAVGITLLSHFVSASNISADLVTFMRHCIVQLREAYLLTEPHDPLSIRAAIESESEAKDQSFRSLCEAFVAALGLGPCVILLDGVNELTSARGLSAREVKEFAWLQVSLPRTCRLILTTTRSDISYRSLVNRKDVIVVNCPESTTEPENTLSMVKQHNPLLGQLVGGDSRLQRVAQLKIMSTALGARVVASEISCHRIYTNLPAFLEDCAEVWSLRDFWIMSVKKWILEHNWTLDSPVSENIFVDSGFDFSGWVTDSLCLIAVSRNGLTANQILSILEVMGYEREMKVSSYDWLQFRMSSGATLREMEDGRIVFGHRYLQEIAEYLFFKSMASVSYDPSMVLKLASSGPRQVYHAHLAQFFSREPLDTQGMEELPWQLMWSGQIADLVDFLTDCGALLKMLSSEGNLWQQDLKLYWSVCQLRGYCPATTYLQLTQTLGILDEDDILIREQTTYRSGSPTESLQRASNPRIVVSTPQPHTSGLGEGVCDGSNWTHSEDRQDNAHEEICKKEDDLLFDDELEYGHQAAIGSVVAHDNQGESGRGQEDSQPPDTPAMFLTQDDPENEAILTSGTVEGSTLLRQEEENNFPGVFSLCWQLARFLQALCENEASGAVLTSLIKYIKKNYPLTLEQQLMLCRCHHAHGCLAEAAQDLNCAELDYRQALHTLVAAEDMDEELDFVEDTRYLKGEAELIIVQVGWEDPRLKPFLEIRDKPATGLILSAVSTFSVLVFRLAGRFAGELNFRI</sequence>
<keyword evidence="5" id="KW-1185">Reference proteome</keyword>
<keyword evidence="1" id="KW-0677">Repeat</keyword>
<dbReference type="InterPro" id="IPR041664">
    <property type="entry name" value="AAA_16"/>
</dbReference>
<dbReference type="EMBL" id="JAWDGP010007599">
    <property type="protein sequence ID" value="KAK3711639.1"/>
    <property type="molecule type" value="Genomic_DNA"/>
</dbReference>
<evidence type="ECO:0000256" key="2">
    <source>
        <dbReference type="SAM" id="MobiDB-lite"/>
    </source>
</evidence>
<name>A0AAE0XTU2_9GAST</name>
<feature type="compositionally biased region" description="Polar residues" evidence="2">
    <location>
        <begin position="116"/>
        <end position="126"/>
    </location>
</feature>
<dbReference type="Proteomes" id="UP001283361">
    <property type="component" value="Unassembled WGS sequence"/>
</dbReference>
<gene>
    <name evidence="4" type="ORF">RRG08_032016</name>
</gene>
<dbReference type="InterPro" id="IPR027417">
    <property type="entry name" value="P-loop_NTPase"/>
</dbReference>
<evidence type="ECO:0000313" key="4">
    <source>
        <dbReference type="EMBL" id="KAK3711639.1"/>
    </source>
</evidence>
<evidence type="ECO:0000313" key="5">
    <source>
        <dbReference type="Proteomes" id="UP001283361"/>
    </source>
</evidence>
<feature type="region of interest" description="Disordered" evidence="2">
    <location>
        <begin position="943"/>
        <end position="963"/>
    </location>
</feature>
<evidence type="ECO:0000259" key="3">
    <source>
        <dbReference type="Pfam" id="PF13191"/>
    </source>
</evidence>
<dbReference type="PANTHER" id="PTHR19860:SF18">
    <property type="entry name" value="DUF4062 DOMAIN-CONTAINING PROTEIN"/>
    <property type="match status" value="1"/>
</dbReference>
<dbReference type="InterPro" id="IPR051191">
    <property type="entry name" value="DCAF12"/>
</dbReference>
<protein>
    <recommendedName>
        <fullName evidence="3">Orc1-like AAA ATPase domain-containing protein</fullName>
    </recommendedName>
</protein>
<dbReference type="SUPFAM" id="SSF52540">
    <property type="entry name" value="P-loop containing nucleoside triphosphate hydrolases"/>
    <property type="match status" value="1"/>
</dbReference>
<feature type="region of interest" description="Disordered" evidence="2">
    <location>
        <begin position="103"/>
        <end position="141"/>
    </location>
</feature>
<dbReference type="GO" id="GO:0080008">
    <property type="term" value="C:Cul4-RING E3 ubiquitin ligase complex"/>
    <property type="evidence" value="ECO:0007669"/>
    <property type="project" value="TreeGrafter"/>
</dbReference>
<dbReference type="PANTHER" id="PTHR19860">
    <property type="entry name" value="DDB1- AND CUL4-ASSOCIATED FACTOR 12-RELATED"/>
    <property type="match status" value="1"/>
</dbReference>
<organism evidence="4 5">
    <name type="scientific">Elysia crispata</name>
    <name type="common">lettuce slug</name>
    <dbReference type="NCBI Taxonomy" id="231223"/>
    <lineage>
        <taxon>Eukaryota</taxon>
        <taxon>Metazoa</taxon>
        <taxon>Spiralia</taxon>
        <taxon>Lophotrochozoa</taxon>
        <taxon>Mollusca</taxon>
        <taxon>Gastropoda</taxon>
        <taxon>Heterobranchia</taxon>
        <taxon>Euthyneura</taxon>
        <taxon>Panpulmonata</taxon>
        <taxon>Sacoglossa</taxon>
        <taxon>Placobranchoidea</taxon>
        <taxon>Plakobranchidae</taxon>
        <taxon>Elysia</taxon>
    </lineage>
</organism>
<accession>A0AAE0XTU2</accession>
<feature type="domain" description="Orc1-like AAA ATPase" evidence="3">
    <location>
        <begin position="376"/>
        <end position="499"/>
    </location>
</feature>
<reference evidence="4" key="1">
    <citation type="journal article" date="2023" name="G3 (Bethesda)">
        <title>A reference genome for the long-term kleptoplast-retaining sea slug Elysia crispata morphotype clarki.</title>
        <authorList>
            <person name="Eastman K.E."/>
            <person name="Pendleton A.L."/>
            <person name="Shaikh M.A."/>
            <person name="Suttiyut T."/>
            <person name="Ogas R."/>
            <person name="Tomko P."/>
            <person name="Gavelis G."/>
            <person name="Widhalm J.R."/>
            <person name="Wisecaver J.H."/>
        </authorList>
    </citation>
    <scope>NUCLEOTIDE SEQUENCE</scope>
    <source>
        <strain evidence="4">ECLA1</strain>
    </source>
</reference>
<evidence type="ECO:0000256" key="1">
    <source>
        <dbReference type="ARBA" id="ARBA00022737"/>
    </source>
</evidence>